<dbReference type="PANTHER" id="PTHR23501">
    <property type="entry name" value="MAJOR FACILITATOR SUPERFAMILY"/>
    <property type="match status" value="1"/>
</dbReference>
<dbReference type="EMBL" id="JAZAVK010000041">
    <property type="protein sequence ID" value="KAK7428392.1"/>
    <property type="molecule type" value="Genomic_DNA"/>
</dbReference>
<keyword evidence="7" id="KW-1185">Reference proteome</keyword>
<evidence type="ECO:0000256" key="3">
    <source>
        <dbReference type="ARBA" id="ARBA00022989"/>
    </source>
</evidence>
<evidence type="ECO:0000256" key="4">
    <source>
        <dbReference type="ARBA" id="ARBA00023136"/>
    </source>
</evidence>
<evidence type="ECO:0000313" key="7">
    <source>
        <dbReference type="Proteomes" id="UP001498421"/>
    </source>
</evidence>
<evidence type="ECO:0000256" key="1">
    <source>
        <dbReference type="ARBA" id="ARBA00004141"/>
    </source>
</evidence>
<keyword evidence="3 5" id="KW-1133">Transmembrane helix</keyword>
<dbReference type="Proteomes" id="UP001498421">
    <property type="component" value="Unassembled WGS sequence"/>
</dbReference>
<gene>
    <name evidence="6" type="ORF">QQZ08_005011</name>
</gene>
<proteinExistence type="predicted"/>
<dbReference type="PANTHER" id="PTHR23501:SF198">
    <property type="entry name" value="AZOLE RESISTANCE PROTEIN 1-RELATED"/>
    <property type="match status" value="1"/>
</dbReference>
<evidence type="ECO:0000313" key="6">
    <source>
        <dbReference type="EMBL" id="KAK7428392.1"/>
    </source>
</evidence>
<comment type="caution">
    <text evidence="6">The sequence shown here is derived from an EMBL/GenBank/DDBJ whole genome shotgun (WGS) entry which is preliminary data.</text>
</comment>
<organism evidence="6 7">
    <name type="scientific">Neonectria magnoliae</name>
    <dbReference type="NCBI Taxonomy" id="2732573"/>
    <lineage>
        <taxon>Eukaryota</taxon>
        <taxon>Fungi</taxon>
        <taxon>Dikarya</taxon>
        <taxon>Ascomycota</taxon>
        <taxon>Pezizomycotina</taxon>
        <taxon>Sordariomycetes</taxon>
        <taxon>Hypocreomycetidae</taxon>
        <taxon>Hypocreales</taxon>
        <taxon>Nectriaceae</taxon>
        <taxon>Neonectria</taxon>
    </lineage>
</organism>
<evidence type="ECO:0008006" key="8">
    <source>
        <dbReference type="Google" id="ProtNLM"/>
    </source>
</evidence>
<protein>
    <recommendedName>
        <fullName evidence="8">Major facilitator superfamily (MFS) profile domain-containing protein</fullName>
    </recommendedName>
</protein>
<dbReference type="InterPro" id="IPR036259">
    <property type="entry name" value="MFS_trans_sf"/>
</dbReference>
<keyword evidence="4 5" id="KW-0472">Membrane</keyword>
<sequence length="168" mass="17802">MVAEALSEQAAPQVASVGGAGSLRQSGLMGHLEIEDNRNEHSEESLAYPSGLQLWSTMALLCIACFLSGLDLTIVAVTVPSLTDQFQTIADIGWYSAAYFAQMYNLFRAKTVFLVGLVIFETGSLVCTLAPTSAIFILGRAISGLGRGAINGGLFKSSVIAFLYLDKA</sequence>
<feature type="transmembrane region" description="Helical" evidence="5">
    <location>
        <begin position="112"/>
        <end position="138"/>
    </location>
</feature>
<evidence type="ECO:0000256" key="2">
    <source>
        <dbReference type="ARBA" id="ARBA00022692"/>
    </source>
</evidence>
<dbReference type="Gene3D" id="1.20.1250.20">
    <property type="entry name" value="MFS general substrate transporter like domains"/>
    <property type="match status" value="1"/>
</dbReference>
<evidence type="ECO:0000256" key="5">
    <source>
        <dbReference type="SAM" id="Phobius"/>
    </source>
</evidence>
<dbReference type="SUPFAM" id="SSF103473">
    <property type="entry name" value="MFS general substrate transporter"/>
    <property type="match status" value="1"/>
</dbReference>
<reference evidence="6 7" key="1">
    <citation type="journal article" date="2025" name="Microbiol. Resour. Announc.">
        <title>Draft genome sequences for Neonectria magnoliae and Neonectria punicea, canker pathogens of Liriodendron tulipifera and Acer saccharum in West Virginia.</title>
        <authorList>
            <person name="Petronek H.M."/>
            <person name="Kasson M.T."/>
            <person name="Metheny A.M."/>
            <person name="Stauder C.M."/>
            <person name="Lovett B."/>
            <person name="Lynch S.C."/>
            <person name="Garnas J.R."/>
            <person name="Kasson L.R."/>
            <person name="Stajich J.E."/>
        </authorList>
    </citation>
    <scope>NUCLEOTIDE SEQUENCE [LARGE SCALE GENOMIC DNA]</scope>
    <source>
        <strain evidence="6 7">NRRL 64651</strain>
    </source>
</reference>
<comment type="subcellular location">
    <subcellularLocation>
        <location evidence="1">Membrane</location>
        <topology evidence="1">Multi-pass membrane protein</topology>
    </subcellularLocation>
</comment>
<accession>A0ABR1I623</accession>
<feature type="transmembrane region" description="Helical" evidence="5">
    <location>
        <begin position="54"/>
        <end position="79"/>
    </location>
</feature>
<keyword evidence="2 5" id="KW-0812">Transmembrane</keyword>
<name>A0ABR1I623_9HYPO</name>